<dbReference type="InterPro" id="IPR036881">
    <property type="entry name" value="Glyco_hydro_3_C_sf"/>
</dbReference>
<dbReference type="PANTHER" id="PTHR30480">
    <property type="entry name" value="BETA-HEXOSAMINIDASE-RELATED"/>
    <property type="match status" value="1"/>
</dbReference>
<dbReference type="GO" id="GO:0004563">
    <property type="term" value="F:beta-N-acetylhexosaminidase activity"/>
    <property type="evidence" value="ECO:0007669"/>
    <property type="project" value="UniProtKB-EC"/>
</dbReference>
<name>A0A8J6NPH2_9CHLR</name>
<evidence type="ECO:0000256" key="5">
    <source>
        <dbReference type="ARBA" id="ARBA00023295"/>
    </source>
</evidence>
<dbReference type="EC" id="3.2.1.52" evidence="3"/>
<organism evidence="7 8">
    <name type="scientific">Candidatus Desulfolinea nitratireducens</name>
    <dbReference type="NCBI Taxonomy" id="2841698"/>
    <lineage>
        <taxon>Bacteria</taxon>
        <taxon>Bacillati</taxon>
        <taxon>Chloroflexota</taxon>
        <taxon>Anaerolineae</taxon>
        <taxon>Anaerolineales</taxon>
        <taxon>Anaerolineales incertae sedis</taxon>
        <taxon>Candidatus Desulfolinea</taxon>
    </lineage>
</organism>
<dbReference type="EMBL" id="JACNJN010000120">
    <property type="protein sequence ID" value="MBC8335724.1"/>
    <property type="molecule type" value="Genomic_DNA"/>
</dbReference>
<evidence type="ECO:0000256" key="1">
    <source>
        <dbReference type="ARBA" id="ARBA00001231"/>
    </source>
</evidence>
<dbReference type="InterPro" id="IPR050226">
    <property type="entry name" value="NagZ_Beta-hexosaminidase"/>
</dbReference>
<accession>A0A8J6NPH2</accession>
<keyword evidence="5" id="KW-0326">Glycosidase</keyword>
<keyword evidence="4 7" id="KW-0378">Hydrolase</keyword>
<dbReference type="Proteomes" id="UP000614469">
    <property type="component" value="Unassembled WGS sequence"/>
</dbReference>
<reference evidence="7 8" key="1">
    <citation type="submission" date="2020-08" db="EMBL/GenBank/DDBJ databases">
        <title>Bridging the membrane lipid divide: bacteria of the FCB group superphylum have the potential to synthesize archaeal ether lipids.</title>
        <authorList>
            <person name="Villanueva L."/>
            <person name="Von Meijenfeldt F.A.B."/>
            <person name="Westbye A.B."/>
            <person name="Yadav S."/>
            <person name="Hopmans E.C."/>
            <person name="Dutilh B.E."/>
            <person name="Sinninghe Damste J.S."/>
        </authorList>
    </citation>
    <scope>NUCLEOTIDE SEQUENCE [LARGE SCALE GENOMIC DNA]</scope>
    <source>
        <strain evidence="7">NIOZ-UU36</strain>
    </source>
</reference>
<dbReference type="PRINTS" id="PR00133">
    <property type="entry name" value="GLHYDRLASE3"/>
</dbReference>
<comment type="catalytic activity">
    <reaction evidence="1">
        <text>Hydrolysis of terminal non-reducing N-acetyl-D-hexosamine residues in N-acetyl-beta-D-hexosaminides.</text>
        <dbReference type="EC" id="3.2.1.52"/>
    </reaction>
</comment>
<comment type="similarity">
    <text evidence="2">Belongs to the glycosyl hydrolase 3 family.</text>
</comment>
<sequence length="555" mass="61943">MRKFPKLDLNSDWVEKTLGEMTLDQKIGQLLHPCIQPSSSVEHRTEALGSVEPGGLFLFSGSRQEFLEITRWFQDRSPIPLLISADLENGAGNIVEDATRFPSLMGLAATDNAQLAYEMGRAAAVEGRSCGVHWSFGPVVDLCVNPHNPDSNTRSMGDNPDRVASLSQAMIRGMQENGLCATVKHFPGAGFDDRDQHLTNTINPLRMDQWFESSGRMFQEAFELGVWSVMIGHLSLPAWDPGVGEHIQYSPPATLSRRIVTDLLRERMGFDGVIITDALDMAGVTAWGVFDEIIPRVIEAGSDMILFSEAKRDFDILRRAVDDGRLSEERIEESARRILALKETLNLQGDSGSTPVSDEEGEFFQQTSVSIAEKSITLVKDNHNALPLKFEKGVRVLSYHLRGDPEDNVDTFDDLLRQKGAEVVRFTEEDINSIPRGHDFADYDVVLLNIVLKPSWGTNRIRPAGNFMRDVWALITCHHPRLVMISYGSPYMSYEMPFVPLVINAYSNDLNTQKAVLRVLSGEIQAKGISPVDLDSPYFTKSLDGFRANLRDNEK</sequence>
<protein>
    <recommendedName>
        <fullName evidence="3">beta-N-acetylhexosaminidase</fullName>
        <ecNumber evidence="3">3.2.1.52</ecNumber>
    </recommendedName>
</protein>
<dbReference type="AlphaFoldDB" id="A0A8J6NPH2"/>
<dbReference type="InterPro" id="IPR001764">
    <property type="entry name" value="Glyco_hydro_3_N"/>
</dbReference>
<dbReference type="PROSITE" id="PS00775">
    <property type="entry name" value="GLYCOSYL_HYDROL_F3"/>
    <property type="match status" value="1"/>
</dbReference>
<comment type="caution">
    <text evidence="7">The sequence shown here is derived from an EMBL/GenBank/DDBJ whole genome shotgun (WGS) entry which is preliminary data.</text>
</comment>
<evidence type="ECO:0000259" key="6">
    <source>
        <dbReference type="Pfam" id="PF00933"/>
    </source>
</evidence>
<proteinExistence type="inferred from homology"/>
<dbReference type="InterPro" id="IPR017853">
    <property type="entry name" value="GH"/>
</dbReference>
<dbReference type="Gene3D" id="3.40.50.1700">
    <property type="entry name" value="Glycoside hydrolase family 3 C-terminal domain"/>
    <property type="match status" value="1"/>
</dbReference>
<gene>
    <name evidence="7" type="ORF">H8E29_10685</name>
</gene>
<evidence type="ECO:0000256" key="2">
    <source>
        <dbReference type="ARBA" id="ARBA00005336"/>
    </source>
</evidence>
<evidence type="ECO:0000256" key="4">
    <source>
        <dbReference type="ARBA" id="ARBA00022801"/>
    </source>
</evidence>
<evidence type="ECO:0000313" key="8">
    <source>
        <dbReference type="Proteomes" id="UP000614469"/>
    </source>
</evidence>
<feature type="domain" description="Glycoside hydrolase family 3 N-terminal" evidence="6">
    <location>
        <begin position="22"/>
        <end position="340"/>
    </location>
</feature>
<dbReference type="SUPFAM" id="SSF51445">
    <property type="entry name" value="(Trans)glycosidases"/>
    <property type="match status" value="1"/>
</dbReference>
<dbReference type="InterPro" id="IPR019800">
    <property type="entry name" value="Glyco_hydro_3_AS"/>
</dbReference>
<evidence type="ECO:0000313" key="7">
    <source>
        <dbReference type="EMBL" id="MBC8335724.1"/>
    </source>
</evidence>
<dbReference type="Gene3D" id="3.20.20.300">
    <property type="entry name" value="Glycoside hydrolase, family 3, N-terminal domain"/>
    <property type="match status" value="1"/>
</dbReference>
<dbReference type="InterPro" id="IPR036962">
    <property type="entry name" value="Glyco_hydro_3_N_sf"/>
</dbReference>
<evidence type="ECO:0000256" key="3">
    <source>
        <dbReference type="ARBA" id="ARBA00012663"/>
    </source>
</evidence>
<dbReference type="PANTHER" id="PTHR30480:SF13">
    <property type="entry name" value="BETA-HEXOSAMINIDASE"/>
    <property type="match status" value="1"/>
</dbReference>
<dbReference type="GO" id="GO:0005975">
    <property type="term" value="P:carbohydrate metabolic process"/>
    <property type="evidence" value="ECO:0007669"/>
    <property type="project" value="InterPro"/>
</dbReference>
<dbReference type="Pfam" id="PF00933">
    <property type="entry name" value="Glyco_hydro_3"/>
    <property type="match status" value="1"/>
</dbReference>
<dbReference type="GO" id="GO:0009254">
    <property type="term" value="P:peptidoglycan turnover"/>
    <property type="evidence" value="ECO:0007669"/>
    <property type="project" value="TreeGrafter"/>
</dbReference>